<dbReference type="Pfam" id="PF00557">
    <property type="entry name" value="Peptidase_M24"/>
    <property type="match status" value="1"/>
</dbReference>
<protein>
    <submittedName>
        <fullName evidence="7">Aminopeptidase P family protein</fullName>
    </submittedName>
</protein>
<dbReference type="InterPro" id="IPR050422">
    <property type="entry name" value="X-Pro_aminopeptidase_P"/>
</dbReference>
<dbReference type="PANTHER" id="PTHR43763">
    <property type="entry name" value="XAA-PRO AMINOPEPTIDASE 1"/>
    <property type="match status" value="1"/>
</dbReference>
<sequence>MMRIADRLGAVRGRLAQCGYDACLVPRSDEYLGEYIPERNERLRWLSGFSGSAGLAVVLRDTAAIFVDGRYTVQVGSEVPSDLFEYHHLLDEPLADWLASVLPAKSRVACDPRLHSLQWFRAAQKTLAEAKVDLVADTDNPVDRCWADRPAVVAKPALLLGDSLTGESSLSKRQRIAAMLVKRGCDAALLFAPDSISWLLNIRGMDMPQLPVVQSLAMLAADGSITLLVDARRLPPGFPEHAGEGVRVVPEEHVVEVFAAYSGLRVLADAGAASAWVQLSLANAGAILVDGADPVQLPKARKNAVESEGSRSAHRRDAVAEIRFLAWLDAEVAAGRLHDEATLAERLYRERAQGERFHACSFDTISAAGANAAMCHYNHLNGKPAALPIDSVYLVDSGGQYLDGTTDITRTVAIGKPDAEICRLFTLVLKGHIALARVRFPRGTTGTQLDGFARQFLWREGLDYDHGTGHGVGVFLSVHEGPQRISKAVSTVPLLPGMIVSNEPGYYRDGAFGMRCENLQIVRELDSATGDGGMLEFETLSLVPFDTRLLVIELLDATEIAWLNDYHQRVMDEIGPLLAGSERDWLLETTQPLDT</sequence>
<dbReference type="Gene3D" id="3.40.350.10">
    <property type="entry name" value="Creatinase/prolidase N-terminal domain"/>
    <property type="match status" value="2"/>
</dbReference>
<dbReference type="Proteomes" id="UP001143304">
    <property type="component" value="Unassembled WGS sequence"/>
</dbReference>
<feature type="domain" description="Creatinase N-terminal" evidence="5">
    <location>
        <begin position="7"/>
        <end position="142"/>
    </location>
</feature>
<dbReference type="GO" id="GO:0004177">
    <property type="term" value="F:aminopeptidase activity"/>
    <property type="evidence" value="ECO:0007669"/>
    <property type="project" value="UniProtKB-KW"/>
</dbReference>
<keyword evidence="8" id="KW-1185">Reference proteome</keyword>
<keyword evidence="3" id="KW-0378">Hydrolase</keyword>
<dbReference type="InterPro" id="IPR032416">
    <property type="entry name" value="Peptidase_M24_C"/>
</dbReference>
<reference evidence="7" key="1">
    <citation type="submission" date="2019-02" db="EMBL/GenBank/DDBJ databases">
        <authorList>
            <person name="Li S.-H."/>
        </authorList>
    </citation>
    <scope>NUCLEOTIDE SEQUENCE</scope>
    <source>
        <strain evidence="7">IMCC11814</strain>
    </source>
</reference>
<feature type="domain" description="Peptidase M24 C-terminal" evidence="6">
    <location>
        <begin position="534"/>
        <end position="593"/>
    </location>
</feature>
<evidence type="ECO:0000256" key="2">
    <source>
        <dbReference type="ARBA" id="ARBA00022723"/>
    </source>
</evidence>
<dbReference type="InterPro" id="IPR000994">
    <property type="entry name" value="Pept_M24"/>
</dbReference>
<feature type="domain" description="Peptidase M24" evidence="4">
    <location>
        <begin position="311"/>
        <end position="524"/>
    </location>
</feature>
<dbReference type="SUPFAM" id="SSF55920">
    <property type="entry name" value="Creatinase/aminopeptidase"/>
    <property type="match status" value="1"/>
</dbReference>
<evidence type="ECO:0000259" key="6">
    <source>
        <dbReference type="Pfam" id="PF16188"/>
    </source>
</evidence>
<organism evidence="7 8">
    <name type="scientific">Candidatus Marimicrobium litorale</name>
    <dbReference type="NCBI Taxonomy" id="2518991"/>
    <lineage>
        <taxon>Bacteria</taxon>
        <taxon>Pseudomonadati</taxon>
        <taxon>Pseudomonadota</taxon>
        <taxon>Gammaproteobacteria</taxon>
        <taxon>Cellvibrionales</taxon>
        <taxon>Halieaceae</taxon>
        <taxon>Marimicrobium</taxon>
    </lineage>
</organism>
<dbReference type="InterPro" id="IPR036005">
    <property type="entry name" value="Creatinase/aminopeptidase-like"/>
</dbReference>
<dbReference type="SUPFAM" id="SSF53092">
    <property type="entry name" value="Creatinase/prolidase N-terminal domain"/>
    <property type="match status" value="1"/>
</dbReference>
<dbReference type="RefSeq" id="WP_279248972.1">
    <property type="nucleotide sequence ID" value="NZ_SHNO01000001.1"/>
</dbReference>
<dbReference type="InterPro" id="IPR000587">
    <property type="entry name" value="Creatinase_N"/>
</dbReference>
<dbReference type="CDD" id="cd01085">
    <property type="entry name" value="APP"/>
    <property type="match status" value="1"/>
</dbReference>
<comment type="caution">
    <text evidence="7">The sequence shown here is derived from an EMBL/GenBank/DDBJ whole genome shotgun (WGS) entry which is preliminary data.</text>
</comment>
<evidence type="ECO:0000256" key="1">
    <source>
        <dbReference type="ARBA" id="ARBA00008766"/>
    </source>
</evidence>
<accession>A0ABT3T4P5</accession>
<dbReference type="Pfam" id="PF01321">
    <property type="entry name" value="Creatinase_N"/>
    <property type="match status" value="1"/>
</dbReference>
<dbReference type="Pfam" id="PF16188">
    <property type="entry name" value="Peptidase_M24_C"/>
    <property type="match status" value="1"/>
</dbReference>
<evidence type="ECO:0000259" key="4">
    <source>
        <dbReference type="Pfam" id="PF00557"/>
    </source>
</evidence>
<keyword evidence="2" id="KW-0479">Metal-binding</keyword>
<dbReference type="InterPro" id="IPR033740">
    <property type="entry name" value="Pept_M24B"/>
</dbReference>
<name>A0ABT3T4P5_9GAMM</name>
<dbReference type="Gene3D" id="3.90.230.10">
    <property type="entry name" value="Creatinase/methionine aminopeptidase superfamily"/>
    <property type="match status" value="1"/>
</dbReference>
<evidence type="ECO:0000256" key="3">
    <source>
        <dbReference type="ARBA" id="ARBA00022801"/>
    </source>
</evidence>
<keyword evidence="7" id="KW-0031">Aminopeptidase</keyword>
<dbReference type="PANTHER" id="PTHR43763:SF6">
    <property type="entry name" value="XAA-PRO AMINOPEPTIDASE 1"/>
    <property type="match status" value="1"/>
</dbReference>
<dbReference type="InterPro" id="IPR029149">
    <property type="entry name" value="Creatin/AminoP/Spt16_N"/>
</dbReference>
<dbReference type="Pfam" id="PF16189">
    <property type="entry name" value="Creatinase_N_2"/>
    <property type="match status" value="1"/>
</dbReference>
<gene>
    <name evidence="7" type="ORF">EYC82_07730</name>
</gene>
<evidence type="ECO:0000259" key="5">
    <source>
        <dbReference type="Pfam" id="PF01321"/>
    </source>
</evidence>
<proteinExistence type="inferred from homology"/>
<evidence type="ECO:0000313" key="8">
    <source>
        <dbReference type="Proteomes" id="UP001143304"/>
    </source>
</evidence>
<evidence type="ECO:0000313" key="7">
    <source>
        <dbReference type="EMBL" id="MCX2977242.1"/>
    </source>
</evidence>
<dbReference type="EMBL" id="SHNO01000001">
    <property type="protein sequence ID" value="MCX2977242.1"/>
    <property type="molecule type" value="Genomic_DNA"/>
</dbReference>
<keyword evidence="7" id="KW-0645">Protease</keyword>
<comment type="similarity">
    <text evidence="1">Belongs to the peptidase M24B family.</text>
</comment>